<evidence type="ECO:0000256" key="1">
    <source>
        <dbReference type="ARBA" id="ARBA00006620"/>
    </source>
</evidence>
<keyword evidence="2" id="KW-1277">Toxin-antitoxin system</keyword>
<dbReference type="AlphaFoldDB" id="A0A1F6AIS0"/>
<protein>
    <recommendedName>
        <fullName evidence="10">Addiction module toxin, HicA family</fullName>
    </recommendedName>
</protein>
<dbReference type="Proteomes" id="UP000178759">
    <property type="component" value="Unassembled WGS sequence"/>
</dbReference>
<dbReference type="SUPFAM" id="SSF54786">
    <property type="entry name" value="YcfA/nrd intein domain"/>
    <property type="match status" value="1"/>
</dbReference>
<keyword evidence="3" id="KW-0540">Nuclease</keyword>
<evidence type="ECO:0000256" key="4">
    <source>
        <dbReference type="ARBA" id="ARBA00022759"/>
    </source>
</evidence>
<evidence type="ECO:0000256" key="7">
    <source>
        <dbReference type="ARBA" id="ARBA00023016"/>
    </source>
</evidence>
<dbReference type="STRING" id="1798392.A3A79_05635"/>
<accession>A0A1F6AIS0</accession>
<keyword evidence="7" id="KW-0346">Stress response</keyword>
<dbReference type="Pfam" id="PF07927">
    <property type="entry name" value="HicA_toxin"/>
    <property type="match status" value="1"/>
</dbReference>
<evidence type="ECO:0000256" key="2">
    <source>
        <dbReference type="ARBA" id="ARBA00022649"/>
    </source>
</evidence>
<name>A0A1F6AIS0_9BACT</name>
<evidence type="ECO:0008006" key="10">
    <source>
        <dbReference type="Google" id="ProtNLM"/>
    </source>
</evidence>
<evidence type="ECO:0000256" key="5">
    <source>
        <dbReference type="ARBA" id="ARBA00022801"/>
    </source>
</evidence>
<dbReference type="GO" id="GO:0004519">
    <property type="term" value="F:endonuclease activity"/>
    <property type="evidence" value="ECO:0007669"/>
    <property type="project" value="UniProtKB-KW"/>
</dbReference>
<dbReference type="GO" id="GO:0016787">
    <property type="term" value="F:hydrolase activity"/>
    <property type="evidence" value="ECO:0007669"/>
    <property type="project" value="UniProtKB-KW"/>
</dbReference>
<organism evidence="8 9">
    <name type="scientific">Candidatus Gottesmanbacteria bacterium RIFCSPLOWO2_01_FULL_43_11b</name>
    <dbReference type="NCBI Taxonomy" id="1798392"/>
    <lineage>
        <taxon>Bacteria</taxon>
        <taxon>Candidatus Gottesmaniibacteriota</taxon>
    </lineage>
</organism>
<dbReference type="InterPro" id="IPR012933">
    <property type="entry name" value="HicA_mRNA_interferase"/>
</dbReference>
<keyword evidence="5" id="KW-0378">Hydrolase</keyword>
<keyword evidence="6" id="KW-0694">RNA-binding</keyword>
<evidence type="ECO:0000313" key="8">
    <source>
        <dbReference type="EMBL" id="OGG24630.1"/>
    </source>
</evidence>
<comment type="caution">
    <text evidence="8">The sequence shown here is derived from an EMBL/GenBank/DDBJ whole genome shotgun (WGS) entry which is preliminary data.</text>
</comment>
<comment type="similarity">
    <text evidence="1">Belongs to the HicA mRNA interferase family.</text>
</comment>
<proteinExistence type="inferred from homology"/>
<sequence length="75" mass="8427">MTKTPRDVKPIALLKALQKAGFVVQRQVGSHVRLKHPDGRGTSIAIHPKPVFHGTLRKILNQVEMSPEDIRKLLK</sequence>
<evidence type="ECO:0000256" key="6">
    <source>
        <dbReference type="ARBA" id="ARBA00022884"/>
    </source>
</evidence>
<dbReference type="EMBL" id="MFJV01000001">
    <property type="protein sequence ID" value="OGG24630.1"/>
    <property type="molecule type" value="Genomic_DNA"/>
</dbReference>
<keyword evidence="4" id="KW-0255">Endonuclease</keyword>
<evidence type="ECO:0000313" key="9">
    <source>
        <dbReference type="Proteomes" id="UP000178759"/>
    </source>
</evidence>
<dbReference type="InterPro" id="IPR038570">
    <property type="entry name" value="HicA_sf"/>
</dbReference>
<gene>
    <name evidence="8" type="ORF">A3A79_05635</name>
</gene>
<dbReference type="Gene3D" id="3.30.920.30">
    <property type="entry name" value="Hypothetical protein"/>
    <property type="match status" value="1"/>
</dbReference>
<reference evidence="8 9" key="1">
    <citation type="journal article" date="2016" name="Nat. Commun.">
        <title>Thousands of microbial genomes shed light on interconnected biogeochemical processes in an aquifer system.</title>
        <authorList>
            <person name="Anantharaman K."/>
            <person name="Brown C.T."/>
            <person name="Hug L.A."/>
            <person name="Sharon I."/>
            <person name="Castelle C.J."/>
            <person name="Probst A.J."/>
            <person name="Thomas B.C."/>
            <person name="Singh A."/>
            <person name="Wilkins M.J."/>
            <person name="Karaoz U."/>
            <person name="Brodie E.L."/>
            <person name="Williams K.H."/>
            <person name="Hubbard S.S."/>
            <person name="Banfield J.F."/>
        </authorList>
    </citation>
    <scope>NUCLEOTIDE SEQUENCE [LARGE SCALE GENOMIC DNA]</scope>
</reference>
<evidence type="ECO:0000256" key="3">
    <source>
        <dbReference type="ARBA" id="ARBA00022722"/>
    </source>
</evidence>
<dbReference type="GO" id="GO:0003729">
    <property type="term" value="F:mRNA binding"/>
    <property type="evidence" value="ECO:0007669"/>
    <property type="project" value="InterPro"/>
</dbReference>